<dbReference type="EMBL" id="HBUE01023933">
    <property type="protein sequence ID" value="CAG6453828.1"/>
    <property type="molecule type" value="Transcribed_RNA"/>
</dbReference>
<sequence length="127" mass="14009">MTRLVSWPERAPDRQSGMHEATKRVPFGLAVGSWTDATEVAIGQNSAVTVVSSVEVNWPNQQDSRKTVGNHWTPDKLADTWQHFHCCRANWPSHSYWAMANIGKRSSSCCLGTKPSGEYCTDAADSA</sequence>
<name>A0A8D8AEI4_CULPI</name>
<reference evidence="1" key="1">
    <citation type="submission" date="2021-05" db="EMBL/GenBank/DDBJ databases">
        <authorList>
            <person name="Alioto T."/>
            <person name="Alioto T."/>
            <person name="Gomez Garrido J."/>
        </authorList>
    </citation>
    <scope>NUCLEOTIDE SEQUENCE</scope>
</reference>
<accession>A0A8D8AEI4</accession>
<organism evidence="1">
    <name type="scientific">Culex pipiens</name>
    <name type="common">House mosquito</name>
    <dbReference type="NCBI Taxonomy" id="7175"/>
    <lineage>
        <taxon>Eukaryota</taxon>
        <taxon>Metazoa</taxon>
        <taxon>Ecdysozoa</taxon>
        <taxon>Arthropoda</taxon>
        <taxon>Hexapoda</taxon>
        <taxon>Insecta</taxon>
        <taxon>Pterygota</taxon>
        <taxon>Neoptera</taxon>
        <taxon>Endopterygota</taxon>
        <taxon>Diptera</taxon>
        <taxon>Nematocera</taxon>
        <taxon>Culicoidea</taxon>
        <taxon>Culicidae</taxon>
        <taxon>Culicinae</taxon>
        <taxon>Culicini</taxon>
        <taxon>Culex</taxon>
        <taxon>Culex</taxon>
    </lineage>
</organism>
<evidence type="ECO:0000313" key="1">
    <source>
        <dbReference type="EMBL" id="CAG6453828.1"/>
    </source>
</evidence>
<protein>
    <submittedName>
        <fullName evidence="1">(northern house mosquito) hypothetical protein</fullName>
    </submittedName>
</protein>
<proteinExistence type="predicted"/>
<dbReference type="AlphaFoldDB" id="A0A8D8AEI4"/>